<evidence type="ECO:0000313" key="3">
    <source>
        <dbReference type="Proteomes" id="UP000284220"/>
    </source>
</evidence>
<dbReference type="InterPro" id="IPR054500">
    <property type="entry name" value="Phage_fiber_rpt"/>
</dbReference>
<dbReference type="PANTHER" id="PTHR19051">
    <property type="entry name" value="KERATIN-ASSOCIATED PROTEIN"/>
    <property type="match status" value="1"/>
</dbReference>
<proteinExistence type="predicted"/>
<dbReference type="Pfam" id="PF22337">
    <property type="entry name" value="Phage_fiber_rpt"/>
    <property type="match status" value="1"/>
</dbReference>
<evidence type="ECO:0000259" key="1">
    <source>
        <dbReference type="Pfam" id="PF21939"/>
    </source>
</evidence>
<dbReference type="InterPro" id="IPR053827">
    <property type="entry name" value="Gp10_C"/>
</dbReference>
<dbReference type="AlphaFoldDB" id="A0A414SJZ9"/>
<dbReference type="RefSeq" id="WP_118197218.1">
    <property type="nucleotide sequence ID" value="NZ_QRHZ01000001.1"/>
</dbReference>
<protein>
    <recommendedName>
        <fullName evidence="1">Baseplate structural protein Gp10 C-terminal domain-containing protein</fullName>
    </recommendedName>
</protein>
<reference evidence="2 3" key="1">
    <citation type="submission" date="2018-08" db="EMBL/GenBank/DDBJ databases">
        <title>A genome reference for cultivated species of the human gut microbiota.</title>
        <authorList>
            <person name="Zou Y."/>
            <person name="Xue W."/>
            <person name="Luo G."/>
        </authorList>
    </citation>
    <scope>NUCLEOTIDE SEQUENCE [LARGE SCALE GENOMIC DNA]</scope>
    <source>
        <strain evidence="2 3">AM22-9LB</strain>
    </source>
</reference>
<evidence type="ECO:0000313" key="2">
    <source>
        <dbReference type="EMBL" id="RHG19896.1"/>
    </source>
</evidence>
<dbReference type="Pfam" id="PF21939">
    <property type="entry name" value="Gp10_C"/>
    <property type="match status" value="1"/>
</dbReference>
<dbReference type="SUPFAM" id="SSF88874">
    <property type="entry name" value="Receptor-binding domain of short tail fibre protein gp12"/>
    <property type="match status" value="1"/>
</dbReference>
<comment type="caution">
    <text evidence="2">The sequence shown here is derived from an EMBL/GenBank/DDBJ whole genome shotgun (WGS) entry which is preliminary data.</text>
</comment>
<accession>A0A414SJZ9</accession>
<feature type="domain" description="Baseplate structural protein Gp10 C-terminal" evidence="1">
    <location>
        <begin position="82"/>
        <end position="219"/>
    </location>
</feature>
<sequence length="220" mass="23805">MTNLKEIIQNSFANFYKVLSKNVVNNLNSTSTTLPLSANQGKELNDRIEKLVPIGYIFTWTNKKINGNTLNAPSLTTPDKVKNYFGFGTWERINDRFLYSGSAIGGTGGESTVALSIENMPSHSHSIPSLSGYTGESGNHTHFIRAKYDNNCATKSSGVARANGGGSETSDFRFGDTSEAGNHSHTVTTYASTTGATGSETAAHNNMPPYVNVYMWMRVG</sequence>
<organism evidence="2 3">
    <name type="scientific">Blautia obeum</name>
    <dbReference type="NCBI Taxonomy" id="40520"/>
    <lineage>
        <taxon>Bacteria</taxon>
        <taxon>Bacillati</taxon>
        <taxon>Bacillota</taxon>
        <taxon>Clostridia</taxon>
        <taxon>Lachnospirales</taxon>
        <taxon>Lachnospiraceae</taxon>
        <taxon>Blautia</taxon>
    </lineage>
</organism>
<dbReference type="EMBL" id="QRHZ01000001">
    <property type="protein sequence ID" value="RHG19896.1"/>
    <property type="molecule type" value="Genomic_DNA"/>
</dbReference>
<gene>
    <name evidence="2" type="ORF">DW272_01440</name>
</gene>
<dbReference type="Proteomes" id="UP000284220">
    <property type="component" value="Unassembled WGS sequence"/>
</dbReference>
<name>A0A414SJZ9_9FIRM</name>
<dbReference type="PANTHER" id="PTHR19051:SF32">
    <property type="entry name" value="KERATIN-ASSOCIATED PROTEIN 13-3"/>
    <property type="match status" value="1"/>
</dbReference>